<feature type="domain" description="Solute-binding protein family 3/N-terminal" evidence="3">
    <location>
        <begin position="57"/>
        <end position="290"/>
    </location>
</feature>
<comment type="caution">
    <text evidence="4">The sequence shown here is derived from an EMBL/GenBank/DDBJ whole genome shotgun (WGS) entry which is preliminary data.</text>
</comment>
<evidence type="ECO:0000259" key="3">
    <source>
        <dbReference type="SMART" id="SM00062"/>
    </source>
</evidence>
<name>A0A919V886_9ACTN</name>
<dbReference type="SUPFAM" id="SSF53850">
    <property type="entry name" value="Periplasmic binding protein-like II"/>
    <property type="match status" value="1"/>
</dbReference>
<keyword evidence="5" id="KW-1185">Reference proteome</keyword>
<dbReference type="CDD" id="cd01004">
    <property type="entry name" value="PBP2_MidA_like"/>
    <property type="match status" value="1"/>
</dbReference>
<accession>A0A919V886</accession>
<dbReference type="Pfam" id="PF00497">
    <property type="entry name" value="SBP_bac_3"/>
    <property type="match status" value="1"/>
</dbReference>
<dbReference type="PROSITE" id="PS51257">
    <property type="entry name" value="PROKAR_LIPOPROTEIN"/>
    <property type="match status" value="1"/>
</dbReference>
<evidence type="ECO:0000256" key="2">
    <source>
        <dbReference type="SAM" id="SignalP"/>
    </source>
</evidence>
<proteinExistence type="predicted"/>
<evidence type="ECO:0000313" key="5">
    <source>
        <dbReference type="Proteomes" id="UP000606172"/>
    </source>
</evidence>
<evidence type="ECO:0000313" key="4">
    <source>
        <dbReference type="EMBL" id="GII92942.1"/>
    </source>
</evidence>
<protein>
    <recommendedName>
        <fullName evidence="3">Solute-binding protein family 3/N-terminal domain-containing protein</fullName>
    </recommendedName>
</protein>
<dbReference type="Proteomes" id="UP000606172">
    <property type="component" value="Unassembled WGS sequence"/>
</dbReference>
<dbReference type="AlphaFoldDB" id="A0A919V886"/>
<dbReference type="PANTHER" id="PTHR35936">
    <property type="entry name" value="MEMBRANE-BOUND LYTIC MUREIN TRANSGLYCOSYLASE F"/>
    <property type="match status" value="1"/>
</dbReference>
<dbReference type="Gene3D" id="3.40.190.10">
    <property type="entry name" value="Periplasmic binding protein-like II"/>
    <property type="match status" value="2"/>
</dbReference>
<evidence type="ECO:0000256" key="1">
    <source>
        <dbReference type="ARBA" id="ARBA00022729"/>
    </source>
</evidence>
<sequence>MWKWKRNRTRVAAPVMSIAMALAIAGCGTQDQAKPAKADAKAPYFHLLPEKIAKAGSVVVATNATYPPIEYMSEDNKTIIGFDPDLGAALGKQLGVEMKFVNVTEFDAIIPGLVAGRYDIAMAFISDLKERYDKVHFIDYFEDRAVLMVSAKNPAGIASFSDLCGRTVVVQKGAVTESRTAEAPNAECAAAGKAPVNIVQLPAATDKQTQLKSGRADAAITNVPNASYLVKNAPADFKIVGEPIEAPGSHIGIAVPAQDTKLRDAIKAALQSLIDSGEYKTLLERYDLEDGAVPAAVINGDG</sequence>
<feature type="chain" id="PRO_5038591566" description="Solute-binding protein family 3/N-terminal domain-containing protein" evidence="2">
    <location>
        <begin position="26"/>
        <end position="302"/>
    </location>
</feature>
<dbReference type="EMBL" id="BOOW01000020">
    <property type="protein sequence ID" value="GII92942.1"/>
    <property type="molecule type" value="Genomic_DNA"/>
</dbReference>
<gene>
    <name evidence="4" type="ORF">Ssi02_31730</name>
</gene>
<dbReference type="PANTHER" id="PTHR35936:SF17">
    <property type="entry name" value="ARGININE-BINDING EXTRACELLULAR PROTEIN ARTP"/>
    <property type="match status" value="1"/>
</dbReference>
<dbReference type="InterPro" id="IPR001638">
    <property type="entry name" value="Solute-binding_3/MltF_N"/>
</dbReference>
<dbReference type="RefSeq" id="WP_204026127.1">
    <property type="nucleotide sequence ID" value="NZ_BOOW01000020.1"/>
</dbReference>
<dbReference type="SMART" id="SM00062">
    <property type="entry name" value="PBPb"/>
    <property type="match status" value="1"/>
</dbReference>
<organism evidence="4 5">
    <name type="scientific">Sinosporangium siamense</name>
    <dbReference type="NCBI Taxonomy" id="1367973"/>
    <lineage>
        <taxon>Bacteria</taxon>
        <taxon>Bacillati</taxon>
        <taxon>Actinomycetota</taxon>
        <taxon>Actinomycetes</taxon>
        <taxon>Streptosporangiales</taxon>
        <taxon>Streptosporangiaceae</taxon>
        <taxon>Sinosporangium</taxon>
    </lineage>
</organism>
<reference evidence="4" key="1">
    <citation type="submission" date="2021-01" db="EMBL/GenBank/DDBJ databases">
        <title>Whole genome shotgun sequence of Sinosporangium siamense NBRC 109515.</title>
        <authorList>
            <person name="Komaki H."/>
            <person name="Tamura T."/>
        </authorList>
    </citation>
    <scope>NUCLEOTIDE SEQUENCE</scope>
    <source>
        <strain evidence="4">NBRC 109515</strain>
    </source>
</reference>
<keyword evidence="1 2" id="KW-0732">Signal</keyword>
<feature type="signal peptide" evidence="2">
    <location>
        <begin position="1"/>
        <end position="25"/>
    </location>
</feature>